<reference evidence="14" key="4">
    <citation type="journal article" date="2022" name="PLoS Pathog.">
        <title>Chromosome-level genome of Schistosoma haematobium underpins genome-wide explorations of molecular variation.</title>
        <authorList>
            <person name="Stroehlein A.J."/>
            <person name="Korhonen P.K."/>
            <person name="Lee V.V."/>
            <person name="Ralph S.A."/>
            <person name="Mentink-Kane M."/>
            <person name="You H."/>
            <person name="McManus D.P."/>
            <person name="Tchuente L.T."/>
            <person name="Stothard J.R."/>
            <person name="Kaur P."/>
            <person name="Dudchenko O."/>
            <person name="Aiden E.L."/>
            <person name="Yang B."/>
            <person name="Yang H."/>
            <person name="Emery A.M."/>
            <person name="Webster B.L."/>
            <person name="Brindley P.J."/>
            <person name="Rollinson D."/>
            <person name="Chang B.C.H."/>
            <person name="Gasser R.B."/>
            <person name="Young N.D."/>
        </authorList>
    </citation>
    <scope>NUCLEOTIDE SEQUENCE</scope>
</reference>
<comment type="function">
    <text evidence="10">Plays a role in pre-mRNA splicing as component of the U4/U6-U5 tri-snRNP complex that is involved in spliceosome assembly, and as component of the precatalytic spliceosome (spliceosome B complex). The heptameric LSM2-8 complex binds specifically to the 3'-terminal U-tract of U6 snRNA.</text>
</comment>
<evidence type="ECO:0000256" key="9">
    <source>
        <dbReference type="ARBA" id="ARBA00023274"/>
    </source>
</evidence>
<evidence type="ECO:0000256" key="5">
    <source>
        <dbReference type="ARBA" id="ARBA00022884"/>
    </source>
</evidence>
<keyword evidence="4 13" id="KW-0747">Spliceosome</keyword>
<protein>
    <recommendedName>
        <fullName evidence="12 13">U6 snRNA-associated Sm-like protein LSm5</fullName>
    </recommendedName>
</protein>
<name>A0A6A5D4W1_SCHHA</name>
<evidence type="ECO:0000313" key="14">
    <source>
        <dbReference type="EMBL" id="KAH9592380.1"/>
    </source>
</evidence>
<evidence type="ECO:0000256" key="4">
    <source>
        <dbReference type="ARBA" id="ARBA00022728"/>
    </source>
</evidence>
<dbReference type="PROSITE" id="PS52002">
    <property type="entry name" value="SM"/>
    <property type="match status" value="1"/>
</dbReference>
<dbReference type="InterPro" id="IPR010920">
    <property type="entry name" value="LSM_dom_sf"/>
</dbReference>
<comment type="caution">
    <text evidence="14">The sequence shown here is derived from an EMBL/GenBank/DDBJ whole genome shotgun (WGS) entry which is preliminary data.</text>
</comment>
<keyword evidence="3 13" id="KW-0507">mRNA processing</keyword>
<comment type="subunit">
    <text evidence="11">Component of the precatalytic spliceosome (spliceosome B complex). Component of the U4/U6-U5 tri-snRNP complex, a building block of the precatalytic spliceosome (spliceosome B complex). The U4/U6-U5 tri-snRNP complex is composed of the U4, U6 and U5 snRNAs and at least PRPF3, PRPF4, PRPF6, PRPF8, PRPF31, SNRNP200, TXNL4A, SNRNP40, SNRPB, SNRPD1, SNRPD2, SNRPD3, SNRPE, SNRPF, SNRPG, DDX23, CD2BP2, PPIH, SNU13, EFTUD2, SART1 and USP39, plus LSM2, LSM3, LSM4, LSM5, LSM6, LSM7 and LSM8. LSM2, LSM3, LSM4, LSM5, LSM6, LSM7 and LSM8 form a heptameric, ring-shaped subcomplex (the LSM2-8 complex) that is part of the U4/U6-U5 tri-snRNP complex and the precatalytic spliceosome.</text>
</comment>
<dbReference type="GO" id="GO:0005688">
    <property type="term" value="C:U6 snRNP"/>
    <property type="evidence" value="ECO:0007669"/>
    <property type="project" value="TreeGrafter"/>
</dbReference>
<dbReference type="InterPro" id="IPR001163">
    <property type="entry name" value="Sm_dom_euk/arc"/>
</dbReference>
<evidence type="ECO:0000256" key="12">
    <source>
        <dbReference type="ARBA" id="ARBA00067759"/>
    </source>
</evidence>
<gene>
    <name evidence="13 14" type="primary">LSM5</name>
    <name evidence="14" type="ORF">MS3_00004328</name>
</gene>
<dbReference type="RefSeq" id="XP_012798443.2">
    <property type="nucleotide sequence ID" value="XM_012942989.3"/>
</dbReference>
<dbReference type="GeneID" id="24594413"/>
<dbReference type="PANTHER" id="PTHR20971">
    <property type="entry name" value="U6 SNRNA-ASSOCIATED PROTEIN"/>
    <property type="match status" value="1"/>
</dbReference>
<dbReference type="Proteomes" id="UP000471633">
    <property type="component" value="Unassembled WGS sequence"/>
</dbReference>
<dbReference type="Gene3D" id="2.30.30.100">
    <property type="match status" value="1"/>
</dbReference>
<dbReference type="GO" id="GO:0000398">
    <property type="term" value="P:mRNA splicing, via spliceosome"/>
    <property type="evidence" value="ECO:0007669"/>
    <property type="project" value="TreeGrafter"/>
</dbReference>
<dbReference type="InterPro" id="IPR033871">
    <property type="entry name" value="LSm5"/>
</dbReference>
<evidence type="ECO:0000256" key="2">
    <source>
        <dbReference type="ARBA" id="ARBA00006850"/>
    </source>
</evidence>
<evidence type="ECO:0000256" key="8">
    <source>
        <dbReference type="ARBA" id="ARBA00023242"/>
    </source>
</evidence>
<proteinExistence type="inferred from homology"/>
<keyword evidence="5 13" id="KW-0694">RNA-binding</keyword>
<evidence type="ECO:0000256" key="13">
    <source>
        <dbReference type="RuleBase" id="RU365055"/>
    </source>
</evidence>
<evidence type="ECO:0000256" key="11">
    <source>
        <dbReference type="ARBA" id="ARBA00063389"/>
    </source>
</evidence>
<comment type="subunit">
    <text evidence="13">LSm subunits form a heteromer with a doughnut shape.</text>
</comment>
<dbReference type="SMART" id="SM00651">
    <property type="entry name" value="Sm"/>
    <property type="match status" value="1"/>
</dbReference>
<keyword evidence="8 13" id="KW-0539">Nucleus</keyword>
<dbReference type="EMBL" id="AMPZ03000002">
    <property type="protein sequence ID" value="KAH9592380.1"/>
    <property type="molecule type" value="Genomic_DNA"/>
</dbReference>
<accession>A0A6A5D4W1</accession>
<reference evidence="14" key="1">
    <citation type="journal article" date="2012" name="Nat. Genet.">
        <title>Whole-genome sequence of Schistosoma haematobium.</title>
        <authorList>
            <person name="Young N.D."/>
            <person name="Jex A.R."/>
            <person name="Li B."/>
            <person name="Liu S."/>
            <person name="Yang L."/>
            <person name="Xiong Z."/>
            <person name="Li Y."/>
            <person name="Cantacessi C."/>
            <person name="Hall R.S."/>
            <person name="Xu X."/>
            <person name="Chen F."/>
            <person name="Wu X."/>
            <person name="Zerlotini A."/>
            <person name="Oliveira G."/>
            <person name="Hofmann A."/>
            <person name="Zhang G."/>
            <person name="Fang X."/>
            <person name="Kang Y."/>
            <person name="Campbell B.E."/>
            <person name="Loukas A."/>
            <person name="Ranganathan S."/>
            <person name="Rollinson D."/>
            <person name="Rinaldi G."/>
            <person name="Brindley P.J."/>
            <person name="Yang H."/>
            <person name="Wang J."/>
            <person name="Wang J."/>
            <person name="Gasser R.B."/>
        </authorList>
    </citation>
    <scope>NUCLEOTIDE SEQUENCE</scope>
</reference>
<dbReference type="GO" id="GO:0046540">
    <property type="term" value="C:U4/U6 x U5 tri-snRNP complex"/>
    <property type="evidence" value="ECO:0007669"/>
    <property type="project" value="TreeGrafter"/>
</dbReference>
<dbReference type="InterPro" id="IPR047575">
    <property type="entry name" value="Sm"/>
</dbReference>
<comment type="function">
    <text evidence="13">Plays a role in U6 snRNP assembly and function. Binds to the 3' end of U6 snRNA.</text>
</comment>
<evidence type="ECO:0000256" key="1">
    <source>
        <dbReference type="ARBA" id="ARBA00004123"/>
    </source>
</evidence>
<dbReference type="FunFam" id="2.30.30.100:FF:000003">
    <property type="entry name" value="U6 snRNA-associated Sm-like protein LSm5"/>
    <property type="match status" value="1"/>
</dbReference>
<evidence type="ECO:0000256" key="3">
    <source>
        <dbReference type="ARBA" id="ARBA00022664"/>
    </source>
</evidence>
<evidence type="ECO:0000256" key="7">
    <source>
        <dbReference type="ARBA" id="ARBA00023187"/>
    </source>
</evidence>
<sequence>MKRYNKRKTHGVLFDVPDQVGFAVTEATYIQNLTTLSRTVTQFRGKADLNFVDSLQMSLTGPQLLPLELVDKCIGSKIHIIMKNDKEMVGTLLGFDGYVNMVLADVTEFEFTAQGKRITKLPHILLNGSNIVMMVPGGEGPEI</sequence>
<keyword evidence="6" id="KW-0007">Acetylation</keyword>
<dbReference type="CTD" id="23658"/>
<dbReference type="CDD" id="cd01732">
    <property type="entry name" value="LSm5"/>
    <property type="match status" value="1"/>
</dbReference>
<keyword evidence="7 13" id="KW-0508">mRNA splicing</keyword>
<dbReference type="PANTHER" id="PTHR20971:SF0">
    <property type="entry name" value="U6 SNRNA-ASSOCIATED SM-LIKE PROTEIN LSM5"/>
    <property type="match status" value="1"/>
</dbReference>
<dbReference type="GO" id="GO:1990726">
    <property type="term" value="C:Lsm1-7-Pat1 complex"/>
    <property type="evidence" value="ECO:0007669"/>
    <property type="project" value="TreeGrafter"/>
</dbReference>
<dbReference type="SUPFAM" id="SSF50182">
    <property type="entry name" value="Sm-like ribonucleoproteins"/>
    <property type="match status" value="1"/>
</dbReference>
<evidence type="ECO:0000256" key="10">
    <source>
        <dbReference type="ARBA" id="ARBA00056431"/>
    </source>
</evidence>
<dbReference type="GO" id="GO:0003723">
    <property type="term" value="F:RNA binding"/>
    <property type="evidence" value="ECO:0007669"/>
    <property type="project" value="UniProtKB-KW"/>
</dbReference>
<evidence type="ECO:0000313" key="15">
    <source>
        <dbReference type="Proteomes" id="UP000471633"/>
    </source>
</evidence>
<dbReference type="Pfam" id="PF01423">
    <property type="entry name" value="LSM"/>
    <property type="match status" value="1"/>
</dbReference>
<dbReference type="AlphaFoldDB" id="A0A6A5D4W1"/>
<reference evidence="14" key="3">
    <citation type="submission" date="2021-06" db="EMBL/GenBank/DDBJ databases">
        <title>Chromosome-level genome assembly for S. haematobium.</title>
        <authorList>
            <person name="Stroehlein A.J."/>
        </authorList>
    </citation>
    <scope>NUCLEOTIDE SEQUENCE</scope>
</reference>
<comment type="subcellular location">
    <subcellularLocation>
        <location evidence="1 13">Nucleus</location>
    </subcellularLocation>
</comment>
<reference evidence="14" key="2">
    <citation type="journal article" date="2019" name="Gigascience">
        <title>High-quality Schistosoma haematobium genome achieved by single-molecule and long-range sequencing.</title>
        <authorList>
            <person name="Stroehlein A.J."/>
            <person name="Korhonen P.K."/>
            <person name="Chong T.M."/>
            <person name="Lim Y.L."/>
            <person name="Chan K.G."/>
            <person name="Webster B."/>
            <person name="Rollinson D."/>
            <person name="Brindley P.J."/>
            <person name="Gasser R.B."/>
            <person name="Young N.D."/>
        </authorList>
    </citation>
    <scope>NUCLEOTIDE SEQUENCE</scope>
</reference>
<organism evidence="14 15">
    <name type="scientific">Schistosoma haematobium</name>
    <name type="common">Blood fluke</name>
    <dbReference type="NCBI Taxonomy" id="6185"/>
    <lineage>
        <taxon>Eukaryota</taxon>
        <taxon>Metazoa</taxon>
        <taxon>Spiralia</taxon>
        <taxon>Lophotrochozoa</taxon>
        <taxon>Platyhelminthes</taxon>
        <taxon>Trematoda</taxon>
        <taxon>Digenea</taxon>
        <taxon>Strigeidida</taxon>
        <taxon>Schistosomatoidea</taxon>
        <taxon>Schistosomatidae</taxon>
        <taxon>Schistosoma</taxon>
    </lineage>
</organism>
<dbReference type="KEGG" id="shx:MS3_00004328"/>
<keyword evidence="15" id="KW-1185">Reference proteome</keyword>
<keyword evidence="9 13" id="KW-0687">Ribonucleoprotein</keyword>
<comment type="similarity">
    <text evidence="2 13">Belongs to the snRNP Sm proteins family.</text>
</comment>
<dbReference type="GO" id="GO:0005681">
    <property type="term" value="C:spliceosomal complex"/>
    <property type="evidence" value="ECO:0007669"/>
    <property type="project" value="UniProtKB-KW"/>
</dbReference>
<evidence type="ECO:0000256" key="6">
    <source>
        <dbReference type="ARBA" id="ARBA00022990"/>
    </source>
</evidence>